<keyword evidence="1" id="KW-1133">Transmembrane helix</keyword>
<feature type="transmembrane region" description="Helical" evidence="1">
    <location>
        <begin position="153"/>
        <end position="177"/>
    </location>
</feature>
<dbReference type="AlphaFoldDB" id="A0A2P6P0A7"/>
<dbReference type="Proteomes" id="UP000241769">
    <property type="component" value="Unassembled WGS sequence"/>
</dbReference>
<keyword evidence="1" id="KW-0472">Membrane</keyword>
<dbReference type="EMBL" id="MDYQ01000002">
    <property type="protein sequence ID" value="PRP89608.1"/>
    <property type="molecule type" value="Genomic_DNA"/>
</dbReference>
<protein>
    <submittedName>
        <fullName evidence="2">Uncharacterized protein</fullName>
    </submittedName>
</protein>
<gene>
    <name evidence="2" type="ORF">PROFUN_00872</name>
</gene>
<proteinExistence type="predicted"/>
<evidence type="ECO:0000313" key="3">
    <source>
        <dbReference type="Proteomes" id="UP000241769"/>
    </source>
</evidence>
<feature type="transmembrane region" description="Helical" evidence="1">
    <location>
        <begin position="58"/>
        <end position="80"/>
    </location>
</feature>
<organism evidence="2 3">
    <name type="scientific">Planoprotostelium fungivorum</name>
    <dbReference type="NCBI Taxonomy" id="1890364"/>
    <lineage>
        <taxon>Eukaryota</taxon>
        <taxon>Amoebozoa</taxon>
        <taxon>Evosea</taxon>
        <taxon>Variosea</taxon>
        <taxon>Cavosteliida</taxon>
        <taxon>Cavosteliaceae</taxon>
        <taxon>Planoprotostelium</taxon>
    </lineage>
</organism>
<feature type="transmembrane region" description="Helical" evidence="1">
    <location>
        <begin position="100"/>
        <end position="119"/>
    </location>
</feature>
<keyword evidence="1" id="KW-0812">Transmembrane</keyword>
<feature type="transmembrane region" description="Helical" evidence="1">
    <location>
        <begin position="275"/>
        <end position="300"/>
    </location>
</feature>
<sequence length="410" mass="47175">MSALSYEELPVLEYREEDEDDHFLVAGENRISFNQFRWLPIWVNTLGVSEDGHLWRPIVTIISMLVWTIWQIVIQFYVGLTIHSQIGGTEITIQSIGNPVWVILSLYGLLSYAYLLWYMRYHKRHYKTLITKQLSVEPKIETEISNKILRNMILTLTVALLFLIASYIKSIIAMVHYSKYHEIPYKTMQSLPASIFILHSLVEPIMWFAGSISIFSCFLIMDLLGWVHAVDIRIYCSQLIYAARSTGQPDNRIPIDVLITQHQRLRTDIKKTQKLWTPVILGSLFLGTALLLSSVIMWRMNQVQYDDITPPLIVVLFLVVSSVYLLNIAYVNKFGGELCGQLYQSSALKSPHCSGDIIRQIDFFENYLKSTPMQFTVLGISITYQKLGGFLFVIFELSAAVLIKSFHNEV</sequence>
<feature type="transmembrane region" description="Helical" evidence="1">
    <location>
        <begin position="312"/>
        <end position="331"/>
    </location>
</feature>
<name>A0A2P6P0A7_9EUKA</name>
<dbReference type="InParanoid" id="A0A2P6P0A7"/>
<evidence type="ECO:0000313" key="2">
    <source>
        <dbReference type="EMBL" id="PRP89608.1"/>
    </source>
</evidence>
<reference evidence="2 3" key="1">
    <citation type="journal article" date="2018" name="Genome Biol. Evol.">
        <title>Multiple Roots of Fruiting Body Formation in Amoebozoa.</title>
        <authorList>
            <person name="Hillmann F."/>
            <person name="Forbes G."/>
            <person name="Novohradska S."/>
            <person name="Ferling I."/>
            <person name="Riege K."/>
            <person name="Groth M."/>
            <person name="Westermann M."/>
            <person name="Marz M."/>
            <person name="Spaller T."/>
            <person name="Winckler T."/>
            <person name="Schaap P."/>
            <person name="Glockner G."/>
        </authorList>
    </citation>
    <scope>NUCLEOTIDE SEQUENCE [LARGE SCALE GENOMIC DNA]</scope>
    <source>
        <strain evidence="2 3">Jena</strain>
    </source>
</reference>
<comment type="caution">
    <text evidence="2">The sequence shown here is derived from an EMBL/GenBank/DDBJ whole genome shotgun (WGS) entry which is preliminary data.</text>
</comment>
<keyword evidence="3" id="KW-1185">Reference proteome</keyword>
<feature type="transmembrane region" description="Helical" evidence="1">
    <location>
        <begin position="205"/>
        <end position="227"/>
    </location>
</feature>
<accession>A0A2P6P0A7</accession>
<evidence type="ECO:0000256" key="1">
    <source>
        <dbReference type="SAM" id="Phobius"/>
    </source>
</evidence>